<proteinExistence type="predicted"/>
<evidence type="ECO:0000313" key="2">
    <source>
        <dbReference type="Proteomes" id="UP000005709"/>
    </source>
</evidence>
<sequence length="37" mass="4226">MRANLANLSLNFRACFKFTAKFRIEYGAAVKFRGKNA</sequence>
<dbReference type="AlphaFoldDB" id="C8PGA8"/>
<keyword evidence="2" id="KW-1185">Reference proteome</keyword>
<accession>C8PGA8</accession>
<name>C8PGA8_9BACT</name>
<gene>
    <name evidence="1" type="ORF">CAMGR0001_0901</name>
</gene>
<protein>
    <submittedName>
        <fullName evidence="1">Uncharacterized protein</fullName>
    </submittedName>
</protein>
<dbReference type="EMBL" id="ACYG01000019">
    <property type="protein sequence ID" value="EEV18146.1"/>
    <property type="molecule type" value="Genomic_DNA"/>
</dbReference>
<dbReference type="Proteomes" id="UP000005709">
    <property type="component" value="Unassembled WGS sequence"/>
</dbReference>
<reference evidence="1 2" key="1">
    <citation type="submission" date="2009-07" db="EMBL/GenBank/DDBJ databases">
        <authorList>
            <person name="Madupu R."/>
            <person name="Sebastian Y."/>
            <person name="Durkin A.S."/>
            <person name="Torralba M."/>
            <person name="Methe B."/>
            <person name="Sutton G.G."/>
            <person name="Strausberg R.L."/>
            <person name="Nelson K.E."/>
        </authorList>
    </citation>
    <scope>NUCLEOTIDE SEQUENCE [LARGE SCALE GENOMIC DNA]</scope>
    <source>
        <strain evidence="1 2">RM3268</strain>
    </source>
</reference>
<comment type="caution">
    <text evidence="1">The sequence shown here is derived from an EMBL/GenBank/DDBJ whole genome shotgun (WGS) entry which is preliminary data.</text>
</comment>
<evidence type="ECO:0000313" key="1">
    <source>
        <dbReference type="EMBL" id="EEV18146.1"/>
    </source>
</evidence>
<organism evidence="1 2">
    <name type="scientific">Campylobacter gracilis RM3268</name>
    <dbReference type="NCBI Taxonomy" id="553220"/>
    <lineage>
        <taxon>Bacteria</taxon>
        <taxon>Pseudomonadati</taxon>
        <taxon>Campylobacterota</taxon>
        <taxon>Epsilonproteobacteria</taxon>
        <taxon>Campylobacterales</taxon>
        <taxon>Campylobacteraceae</taxon>
        <taxon>Campylobacter</taxon>
    </lineage>
</organism>